<organism evidence="1 2">
    <name type="scientific">Pandoravirus kuranda</name>
    <dbReference type="NCBI Taxonomy" id="3019033"/>
    <lineage>
        <taxon>Viruses</taxon>
        <taxon>Pandoravirus</taxon>
    </lineage>
</organism>
<name>A0AA95ED83_9VIRU</name>
<accession>A0AA95ED83</accession>
<gene>
    <name evidence="1" type="ORF">pkur_cds_473</name>
</gene>
<dbReference type="EMBL" id="ON887157">
    <property type="protein sequence ID" value="WBR14647.1"/>
    <property type="molecule type" value="Genomic_DNA"/>
</dbReference>
<reference evidence="1" key="1">
    <citation type="submission" date="2022-06" db="EMBL/GenBank/DDBJ databases">
        <authorList>
            <person name="Legendre M."/>
            <person name="Claverie J.-M."/>
            <person name="Alempic J.-M."/>
            <person name="Abergel C."/>
        </authorList>
    </citation>
    <scope>NUCLEOTIDE SEQUENCE</scope>
    <source>
        <strain evidence="1">Kuranda</strain>
    </source>
</reference>
<evidence type="ECO:0000313" key="2">
    <source>
        <dbReference type="Proteomes" id="UP001185135"/>
    </source>
</evidence>
<evidence type="ECO:0000313" key="1">
    <source>
        <dbReference type="EMBL" id="WBR14647.1"/>
    </source>
</evidence>
<proteinExistence type="predicted"/>
<sequence>MAGLCTVDSPRELVLRILDAVDDATFCALRLARPRFNLHDDAEIERKRKVPHWAMGDPESLCARGIAGGVHLGLDGGRCFTDDDISCAIRSGRTGVVSLFTFQIPAMIRRARTAAIHSCRVDMVLLVGTLLSHFDIDDVEEAV</sequence>
<protein>
    <submittedName>
        <fullName evidence="1">Uncharacterized protein</fullName>
    </submittedName>
</protein>
<dbReference type="Proteomes" id="UP001185135">
    <property type="component" value="Segment"/>
</dbReference>